<reference evidence="1" key="1">
    <citation type="journal article" date="2021" name="G3 (Bethesda)">
        <title>Genome and transcriptome analysis of the beet armyworm Spodoptera exigua reveals targets for pest control. .</title>
        <authorList>
            <person name="Simon S."/>
            <person name="Breeschoten T."/>
            <person name="Jansen H.J."/>
            <person name="Dirks R.P."/>
            <person name="Schranz M.E."/>
            <person name="Ros V.I.D."/>
        </authorList>
    </citation>
    <scope>NUCLEOTIDE SEQUENCE</scope>
    <source>
        <strain evidence="1">TB_SE_WUR_2020</strain>
    </source>
</reference>
<dbReference type="Gene3D" id="3.60.10.10">
    <property type="entry name" value="Endonuclease/exonuclease/phosphatase"/>
    <property type="match status" value="1"/>
</dbReference>
<sequence>MEHDLLGATETFLDPSVVDSELVIGGWSVIRRDRCGYGGGVLFASKLGVSPTRVREFETPKGEDLWVKFTYQKSSVHVCVEYIPPSTTDAVYFD</sequence>
<name>A0A922SHU8_SPOEX</name>
<accession>A0A922SHU8</accession>
<evidence type="ECO:0000313" key="2">
    <source>
        <dbReference type="Proteomes" id="UP000814243"/>
    </source>
</evidence>
<comment type="caution">
    <text evidence="1">The sequence shown here is derived from an EMBL/GenBank/DDBJ whole genome shotgun (WGS) entry which is preliminary data.</text>
</comment>
<protein>
    <submittedName>
        <fullName evidence="1">Uncharacterized protein</fullName>
    </submittedName>
</protein>
<dbReference type="EMBL" id="JACEFF010000446">
    <property type="protein sequence ID" value="KAH9637473.1"/>
    <property type="molecule type" value="Genomic_DNA"/>
</dbReference>
<gene>
    <name evidence="1" type="ORF">HF086_010884</name>
</gene>
<evidence type="ECO:0000313" key="1">
    <source>
        <dbReference type="EMBL" id="KAH9637473.1"/>
    </source>
</evidence>
<dbReference type="AlphaFoldDB" id="A0A922SHU8"/>
<proteinExistence type="predicted"/>
<dbReference type="Proteomes" id="UP000814243">
    <property type="component" value="Unassembled WGS sequence"/>
</dbReference>
<dbReference type="InterPro" id="IPR036691">
    <property type="entry name" value="Endo/exonu/phosph_ase_sf"/>
</dbReference>
<organism evidence="1 2">
    <name type="scientific">Spodoptera exigua</name>
    <name type="common">Beet armyworm</name>
    <name type="synonym">Noctua fulgens</name>
    <dbReference type="NCBI Taxonomy" id="7107"/>
    <lineage>
        <taxon>Eukaryota</taxon>
        <taxon>Metazoa</taxon>
        <taxon>Ecdysozoa</taxon>
        <taxon>Arthropoda</taxon>
        <taxon>Hexapoda</taxon>
        <taxon>Insecta</taxon>
        <taxon>Pterygota</taxon>
        <taxon>Neoptera</taxon>
        <taxon>Endopterygota</taxon>
        <taxon>Lepidoptera</taxon>
        <taxon>Glossata</taxon>
        <taxon>Ditrysia</taxon>
        <taxon>Noctuoidea</taxon>
        <taxon>Noctuidae</taxon>
        <taxon>Amphipyrinae</taxon>
        <taxon>Spodoptera</taxon>
    </lineage>
</organism>